<dbReference type="PIRSF" id="PIRSF001235">
    <property type="entry name" value="Amidase_carbamoylase"/>
    <property type="match status" value="1"/>
</dbReference>
<sequence>MYTCSEERMQDKISTMSTFGDAGHGGITRYSLSPEALKARGEFVRRMQAVGAEIKTDDMGNIYATLKGSEEGLPAIVTGSHCDSVKNGGNYDGILGVMGAMEVLETIAAEKIPHKHDITAMIWTNEEGSLYPPAMMSSGVICNDYLPDDIKVKFIHEDMLASKSVLDKTKTFGEALDASGYKGEKANRLNPKDYKAMFELHIEQGPILEAEGKDIGVVTCVLGMINYRIRTYGQSDHAGTTPMKYRKDALYASAKILQYLHDELDHLDADLVYTTGEILCHPNVHTVIPDFVDFSIDARHEDPKVIEQVVDVIKNMPKEIVGCKVDYDVAWTRDTVYFNETLVSYVQDAVKELGYSNQRINSGAGHDAQFAAYMMPTTMIFVPSKDGHSHCEPEFTSAKQCTQGASVLLNAILKCDAE</sequence>
<feature type="binding site" evidence="3">
    <location>
        <position position="201"/>
    </location>
    <ligand>
        <name>Zn(2+)</name>
        <dbReference type="ChEBI" id="CHEBI:29105"/>
        <label>1</label>
    </ligand>
</feature>
<dbReference type="InterPro" id="IPR011650">
    <property type="entry name" value="Peptidase_M20_dimer"/>
</dbReference>
<dbReference type="SUPFAM" id="SSF53187">
    <property type="entry name" value="Zn-dependent exopeptidases"/>
    <property type="match status" value="1"/>
</dbReference>
<dbReference type="NCBIfam" id="NF006771">
    <property type="entry name" value="PRK09290.1-5"/>
    <property type="match status" value="1"/>
</dbReference>
<dbReference type="GO" id="GO:0016813">
    <property type="term" value="F:hydrolase activity, acting on carbon-nitrogen (but not peptide) bonds, in linear amidines"/>
    <property type="evidence" value="ECO:0007669"/>
    <property type="project" value="InterPro"/>
</dbReference>
<comment type="similarity">
    <text evidence="1">Belongs to the peptidase M20 family.</text>
</comment>
<dbReference type="PANTHER" id="PTHR32494">
    <property type="entry name" value="ALLANTOATE DEIMINASE-RELATED"/>
    <property type="match status" value="1"/>
</dbReference>
<dbReference type="RefSeq" id="WP_090245641.1">
    <property type="nucleotide sequence ID" value="NZ_FNOU01000014.1"/>
</dbReference>
<dbReference type="EMBL" id="FNOU01000014">
    <property type="protein sequence ID" value="SDY03524.1"/>
    <property type="molecule type" value="Genomic_DNA"/>
</dbReference>
<dbReference type="AlphaFoldDB" id="A0A1H3GLZ2"/>
<accession>A0A1H3GLZ2</accession>
<gene>
    <name evidence="5" type="ORF">SAMN04488579_11421</name>
</gene>
<keyword evidence="2 5" id="KW-0378">Hydrolase</keyword>
<dbReference type="NCBIfam" id="TIGR01879">
    <property type="entry name" value="hydantase"/>
    <property type="match status" value="1"/>
</dbReference>
<dbReference type="Gene3D" id="3.40.630.10">
    <property type="entry name" value="Zn peptidases"/>
    <property type="match status" value="1"/>
</dbReference>
<dbReference type="Pfam" id="PF01546">
    <property type="entry name" value="Peptidase_M20"/>
    <property type="match status" value="1"/>
</dbReference>
<comment type="cofactor">
    <cofactor evidence="3">
        <name>Zn(2+)</name>
        <dbReference type="ChEBI" id="CHEBI:29105"/>
    </cofactor>
    <text evidence="3">Binds 2 Zn(2+) ions per subunit.</text>
</comment>
<organism evidence="5 6">
    <name type="scientific">Eubacterium barkeri</name>
    <name type="common">Clostridium barkeri</name>
    <dbReference type="NCBI Taxonomy" id="1528"/>
    <lineage>
        <taxon>Bacteria</taxon>
        <taxon>Bacillati</taxon>
        <taxon>Bacillota</taxon>
        <taxon>Clostridia</taxon>
        <taxon>Eubacteriales</taxon>
        <taxon>Eubacteriaceae</taxon>
        <taxon>Eubacterium</taxon>
    </lineage>
</organism>
<dbReference type="Pfam" id="PF07687">
    <property type="entry name" value="M20_dimer"/>
    <property type="match status" value="1"/>
</dbReference>
<evidence type="ECO:0000259" key="4">
    <source>
        <dbReference type="Pfam" id="PF07687"/>
    </source>
</evidence>
<evidence type="ECO:0000313" key="5">
    <source>
        <dbReference type="EMBL" id="SDY03524.1"/>
    </source>
</evidence>
<dbReference type="Proteomes" id="UP000199652">
    <property type="component" value="Unassembled WGS sequence"/>
</dbReference>
<evidence type="ECO:0000256" key="1">
    <source>
        <dbReference type="ARBA" id="ARBA00006153"/>
    </source>
</evidence>
<keyword evidence="3" id="KW-0862">Zinc</keyword>
<keyword evidence="3" id="KW-0479">Metal-binding</keyword>
<evidence type="ECO:0000256" key="3">
    <source>
        <dbReference type="PIRSR" id="PIRSR001235-1"/>
    </source>
</evidence>
<dbReference type="InterPro" id="IPR036264">
    <property type="entry name" value="Bact_exopeptidase_dim_dom"/>
</dbReference>
<protein>
    <submittedName>
        <fullName evidence="5">N-carbamoyl-L-amino-acid hydrolase</fullName>
    </submittedName>
</protein>
<feature type="binding site" evidence="3">
    <location>
        <position position="127"/>
    </location>
    <ligand>
        <name>Zn(2+)</name>
        <dbReference type="ChEBI" id="CHEBI:29105"/>
        <label>2</label>
    </ligand>
</feature>
<dbReference type="OrthoDB" id="9808195at2"/>
<evidence type="ECO:0000256" key="2">
    <source>
        <dbReference type="ARBA" id="ARBA00022801"/>
    </source>
</evidence>
<keyword evidence="6" id="KW-1185">Reference proteome</keyword>
<reference evidence="6" key="1">
    <citation type="submission" date="2016-10" db="EMBL/GenBank/DDBJ databases">
        <authorList>
            <person name="Varghese N."/>
            <person name="Submissions S."/>
        </authorList>
    </citation>
    <scope>NUCLEOTIDE SEQUENCE [LARGE SCALE GENOMIC DNA]</scope>
    <source>
        <strain evidence="6">VPI 5359</strain>
    </source>
</reference>
<dbReference type="PANTHER" id="PTHR32494:SF5">
    <property type="entry name" value="ALLANTOATE AMIDOHYDROLASE"/>
    <property type="match status" value="1"/>
</dbReference>
<evidence type="ECO:0000313" key="6">
    <source>
        <dbReference type="Proteomes" id="UP000199652"/>
    </source>
</evidence>
<dbReference type="Gene3D" id="3.30.70.360">
    <property type="match status" value="1"/>
</dbReference>
<feature type="binding site" evidence="3">
    <location>
        <position position="81"/>
    </location>
    <ligand>
        <name>Zn(2+)</name>
        <dbReference type="ChEBI" id="CHEBI:29105"/>
        <label>1</label>
    </ligand>
</feature>
<proteinExistence type="inferred from homology"/>
<feature type="binding site" evidence="3">
    <location>
        <position position="390"/>
    </location>
    <ligand>
        <name>Zn(2+)</name>
        <dbReference type="ChEBI" id="CHEBI:29105"/>
        <label>2</label>
    </ligand>
</feature>
<dbReference type="STRING" id="1528.SAMN04488579_11421"/>
<dbReference type="InterPro" id="IPR002933">
    <property type="entry name" value="Peptidase_M20"/>
</dbReference>
<dbReference type="InterPro" id="IPR010158">
    <property type="entry name" value="Amidase_Cbmase"/>
</dbReference>
<name>A0A1H3GLZ2_EUBBA</name>
<dbReference type="CDD" id="cd03884">
    <property type="entry name" value="M20_bAS"/>
    <property type="match status" value="1"/>
</dbReference>
<dbReference type="GO" id="GO:0046872">
    <property type="term" value="F:metal ion binding"/>
    <property type="evidence" value="ECO:0007669"/>
    <property type="project" value="UniProtKB-KW"/>
</dbReference>
<feature type="binding site" evidence="3">
    <location>
        <position position="92"/>
    </location>
    <ligand>
        <name>Zn(2+)</name>
        <dbReference type="ChEBI" id="CHEBI:29105"/>
        <label>2</label>
    </ligand>
</feature>
<feature type="binding site" evidence="3">
    <location>
        <position position="92"/>
    </location>
    <ligand>
        <name>Zn(2+)</name>
        <dbReference type="ChEBI" id="CHEBI:29105"/>
        <label>1</label>
    </ligand>
</feature>
<feature type="domain" description="Peptidase M20 dimerisation" evidence="4">
    <location>
        <begin position="223"/>
        <end position="316"/>
    </location>
</feature>
<dbReference type="SUPFAM" id="SSF55031">
    <property type="entry name" value="Bacterial exopeptidase dimerisation domain"/>
    <property type="match status" value="1"/>
</dbReference>